<sequence>MTGLSARCLLSILLIVLCLTTNTQAAIDNQLMMLDSGSKRPILAHLRA</sequence>
<dbReference type="Proteomes" id="UP000588111">
    <property type="component" value="Unassembled WGS sequence"/>
</dbReference>
<accession>A0A839TCI6</accession>
<dbReference type="RefSeq" id="WP_183619771.1">
    <property type="nucleotide sequence ID" value="NZ_CAJHAH010000001.1"/>
</dbReference>
<protein>
    <submittedName>
        <fullName evidence="1">Uncharacterized protein</fullName>
    </submittedName>
</protein>
<keyword evidence="2" id="KW-1185">Reference proteome</keyword>
<evidence type="ECO:0000313" key="1">
    <source>
        <dbReference type="EMBL" id="MBB3106750.1"/>
    </source>
</evidence>
<gene>
    <name evidence="1" type="ORF">FHS24_001251</name>
</gene>
<organism evidence="1 2">
    <name type="scientific">Psychrobacter luti</name>
    <dbReference type="NCBI Taxonomy" id="198481"/>
    <lineage>
        <taxon>Bacteria</taxon>
        <taxon>Pseudomonadati</taxon>
        <taxon>Pseudomonadota</taxon>
        <taxon>Gammaproteobacteria</taxon>
        <taxon>Moraxellales</taxon>
        <taxon>Moraxellaceae</taxon>
        <taxon>Psychrobacter</taxon>
    </lineage>
</organism>
<name>A0A839TCI6_9GAMM</name>
<proteinExistence type="predicted"/>
<reference evidence="1 2" key="1">
    <citation type="submission" date="2020-08" db="EMBL/GenBank/DDBJ databases">
        <title>Genomic Encyclopedia of Type Strains, Phase III (KMG-III): the genomes of soil and plant-associated and newly described type strains.</title>
        <authorList>
            <person name="Whitman W."/>
        </authorList>
    </citation>
    <scope>NUCLEOTIDE SEQUENCE [LARGE SCALE GENOMIC DNA]</scope>
    <source>
        <strain evidence="1 2">CECT 5885</strain>
    </source>
</reference>
<dbReference type="AlphaFoldDB" id="A0A839TCI6"/>
<comment type="caution">
    <text evidence="1">The sequence shown here is derived from an EMBL/GenBank/DDBJ whole genome shotgun (WGS) entry which is preliminary data.</text>
</comment>
<evidence type="ECO:0000313" key="2">
    <source>
        <dbReference type="Proteomes" id="UP000588111"/>
    </source>
</evidence>
<dbReference type="EMBL" id="JACHXL010000002">
    <property type="protein sequence ID" value="MBB3106750.1"/>
    <property type="molecule type" value="Genomic_DNA"/>
</dbReference>